<comment type="caution">
    <text evidence="7">The sequence shown here is derived from an EMBL/GenBank/DDBJ whole genome shotgun (WGS) entry which is preliminary data.</text>
</comment>
<evidence type="ECO:0000256" key="2">
    <source>
        <dbReference type="ARBA" id="ARBA00022771"/>
    </source>
</evidence>
<keyword evidence="2 4" id="KW-0863">Zinc-finger</keyword>
<keyword evidence="3" id="KW-0862">Zinc</keyword>
<feature type="domain" description="RING-type" evidence="6">
    <location>
        <begin position="90"/>
        <end position="133"/>
    </location>
</feature>
<protein>
    <recommendedName>
        <fullName evidence="6">RING-type domain-containing protein</fullName>
    </recommendedName>
</protein>
<feature type="transmembrane region" description="Helical" evidence="5">
    <location>
        <begin position="15"/>
        <end position="34"/>
    </location>
</feature>
<dbReference type="SMART" id="SM00184">
    <property type="entry name" value="RING"/>
    <property type="match status" value="1"/>
</dbReference>
<evidence type="ECO:0000256" key="5">
    <source>
        <dbReference type="SAM" id="Phobius"/>
    </source>
</evidence>
<evidence type="ECO:0000313" key="7">
    <source>
        <dbReference type="EMBL" id="GKV23154.1"/>
    </source>
</evidence>
<gene>
    <name evidence="7" type="ORF">SLEP1_g32919</name>
</gene>
<dbReference type="GO" id="GO:0061630">
    <property type="term" value="F:ubiquitin protein ligase activity"/>
    <property type="evidence" value="ECO:0007669"/>
    <property type="project" value="TreeGrafter"/>
</dbReference>
<organism evidence="7 8">
    <name type="scientific">Rubroshorea leprosula</name>
    <dbReference type="NCBI Taxonomy" id="152421"/>
    <lineage>
        <taxon>Eukaryota</taxon>
        <taxon>Viridiplantae</taxon>
        <taxon>Streptophyta</taxon>
        <taxon>Embryophyta</taxon>
        <taxon>Tracheophyta</taxon>
        <taxon>Spermatophyta</taxon>
        <taxon>Magnoliopsida</taxon>
        <taxon>eudicotyledons</taxon>
        <taxon>Gunneridae</taxon>
        <taxon>Pentapetalae</taxon>
        <taxon>rosids</taxon>
        <taxon>malvids</taxon>
        <taxon>Malvales</taxon>
        <taxon>Dipterocarpaceae</taxon>
        <taxon>Rubroshorea</taxon>
    </lineage>
</organism>
<dbReference type="GO" id="GO:0016567">
    <property type="term" value="P:protein ubiquitination"/>
    <property type="evidence" value="ECO:0007669"/>
    <property type="project" value="TreeGrafter"/>
</dbReference>
<dbReference type="Gene3D" id="3.30.40.10">
    <property type="entry name" value="Zinc/RING finger domain, C3HC4 (zinc finger)"/>
    <property type="match status" value="1"/>
</dbReference>
<evidence type="ECO:0000256" key="3">
    <source>
        <dbReference type="ARBA" id="ARBA00022833"/>
    </source>
</evidence>
<keyword evidence="5" id="KW-0812">Transmembrane</keyword>
<dbReference type="GO" id="GO:0008270">
    <property type="term" value="F:zinc ion binding"/>
    <property type="evidence" value="ECO:0007669"/>
    <property type="project" value="UniProtKB-KW"/>
</dbReference>
<evidence type="ECO:0000313" key="8">
    <source>
        <dbReference type="Proteomes" id="UP001054252"/>
    </source>
</evidence>
<reference evidence="7 8" key="1">
    <citation type="journal article" date="2021" name="Commun. Biol.">
        <title>The genome of Shorea leprosula (Dipterocarpaceae) highlights the ecological relevance of drought in aseasonal tropical rainforests.</title>
        <authorList>
            <person name="Ng K.K.S."/>
            <person name="Kobayashi M.J."/>
            <person name="Fawcett J.A."/>
            <person name="Hatakeyama M."/>
            <person name="Paape T."/>
            <person name="Ng C.H."/>
            <person name="Ang C.C."/>
            <person name="Tnah L.H."/>
            <person name="Lee C.T."/>
            <person name="Nishiyama T."/>
            <person name="Sese J."/>
            <person name="O'Brien M.J."/>
            <person name="Copetti D."/>
            <person name="Mohd Noor M.I."/>
            <person name="Ong R.C."/>
            <person name="Putra M."/>
            <person name="Sireger I.Z."/>
            <person name="Indrioko S."/>
            <person name="Kosugi Y."/>
            <person name="Izuno A."/>
            <person name="Isagi Y."/>
            <person name="Lee S.L."/>
            <person name="Shimizu K.K."/>
        </authorList>
    </citation>
    <scope>NUCLEOTIDE SEQUENCE [LARGE SCALE GENOMIC DNA]</scope>
    <source>
        <strain evidence="7">214</strain>
    </source>
</reference>
<dbReference type="CDD" id="cd23121">
    <property type="entry name" value="RING-H2_RHA1-like"/>
    <property type="match status" value="1"/>
</dbReference>
<sequence length="160" mass="18521">MGFPVGYTELPLPKLFLHVLSILGYVSKFIYTLFRYLGLPDFLEPDISWTDSAPEDDAPANRRVPASALLICELLPVVKFSDLLDPPDSCAVCLYDFEDDDEIRRLTNCRHIFHRSCLDRWMGYHQKTCPLCRTPFVPDDKQETFNESLWAASEISEFFY</sequence>
<keyword evidence="5" id="KW-0472">Membrane</keyword>
<accession>A0AAV5KEY0</accession>
<proteinExistence type="predicted"/>
<dbReference type="SUPFAM" id="SSF57850">
    <property type="entry name" value="RING/U-box"/>
    <property type="match status" value="1"/>
</dbReference>
<keyword evidence="1" id="KW-0479">Metal-binding</keyword>
<dbReference type="InterPro" id="IPR013083">
    <property type="entry name" value="Znf_RING/FYVE/PHD"/>
</dbReference>
<keyword evidence="5" id="KW-1133">Transmembrane helix</keyword>
<dbReference type="AlphaFoldDB" id="A0AAV5KEY0"/>
<keyword evidence="8" id="KW-1185">Reference proteome</keyword>
<dbReference type="PROSITE" id="PS50089">
    <property type="entry name" value="ZF_RING_2"/>
    <property type="match status" value="1"/>
</dbReference>
<dbReference type="InterPro" id="IPR001841">
    <property type="entry name" value="Znf_RING"/>
</dbReference>
<dbReference type="PANTHER" id="PTHR45969:SF33">
    <property type="entry name" value="RING ZINC FINGER PROTEIN-RELATED"/>
    <property type="match status" value="1"/>
</dbReference>
<evidence type="ECO:0000256" key="4">
    <source>
        <dbReference type="PROSITE-ProRule" id="PRU00175"/>
    </source>
</evidence>
<dbReference type="Pfam" id="PF13639">
    <property type="entry name" value="zf-RING_2"/>
    <property type="match status" value="1"/>
</dbReference>
<dbReference type="EMBL" id="BPVZ01000062">
    <property type="protein sequence ID" value="GKV23154.1"/>
    <property type="molecule type" value="Genomic_DNA"/>
</dbReference>
<dbReference type="PANTHER" id="PTHR45969">
    <property type="entry name" value="RING ZINC FINGER PROTEIN-RELATED"/>
    <property type="match status" value="1"/>
</dbReference>
<evidence type="ECO:0000259" key="6">
    <source>
        <dbReference type="PROSITE" id="PS50089"/>
    </source>
</evidence>
<evidence type="ECO:0000256" key="1">
    <source>
        <dbReference type="ARBA" id="ARBA00022723"/>
    </source>
</evidence>
<name>A0AAV5KEY0_9ROSI</name>
<dbReference type="Proteomes" id="UP001054252">
    <property type="component" value="Unassembled WGS sequence"/>
</dbReference>